<evidence type="ECO:0000256" key="2">
    <source>
        <dbReference type="ARBA" id="ARBA00000711"/>
    </source>
</evidence>
<gene>
    <name evidence="17" type="ORF">C798_15550</name>
</gene>
<keyword evidence="10 14" id="KW-0547">Nucleotide-binding</keyword>
<protein>
    <recommendedName>
        <fullName evidence="14">Bifunctional adenosylcobalamin biosynthesis protein</fullName>
        <ecNumber evidence="14">2.7.1.156</ecNumber>
        <ecNumber evidence="14">2.7.7.62</ecNumber>
    </recommendedName>
</protein>
<dbReference type="InterPro" id="IPR027417">
    <property type="entry name" value="P-loop_NTPase"/>
</dbReference>
<feature type="binding site" evidence="16">
    <location>
        <begin position="15"/>
        <end position="22"/>
    </location>
    <ligand>
        <name>GTP</name>
        <dbReference type="ChEBI" id="CHEBI:37565"/>
    </ligand>
</feature>
<dbReference type="InterPro" id="IPR003203">
    <property type="entry name" value="CobU/CobP"/>
</dbReference>
<dbReference type="PANTHER" id="PTHR34848:SF1">
    <property type="entry name" value="BIFUNCTIONAL ADENOSYLCOBALAMIN BIOSYNTHESIS PROTEIN COBU"/>
    <property type="match status" value="1"/>
</dbReference>
<organism evidence="17 18">
    <name type="scientific">Herbaspirillum rubrisubalbicans Os34</name>
    <dbReference type="NCBI Taxonomy" id="1235827"/>
    <lineage>
        <taxon>Bacteria</taxon>
        <taxon>Pseudomonadati</taxon>
        <taxon>Pseudomonadota</taxon>
        <taxon>Betaproteobacteria</taxon>
        <taxon>Burkholderiales</taxon>
        <taxon>Oxalobacteraceae</taxon>
        <taxon>Herbaspirillum</taxon>
    </lineage>
</organism>
<evidence type="ECO:0000256" key="13">
    <source>
        <dbReference type="ARBA" id="ARBA00023134"/>
    </source>
</evidence>
<sequence length="203" mass="21533">MTAATPAPCRSLIFGGARSGKSAHAEQLALAALQAGASEIVYIATASAHVSRSDTEMQARIAHHQQRRVALGGQWRTVEEALALGDALRAHSRPDNVVLVDCLTVWLANLLFADGLEFPEVGPIEAPPTFTLQRVSFLRALQEAAGTVILVSNEVGMGIVPQGAISRWFVDEAGRLNQAVAALCERVQWVAAGLPLTFKGSPC</sequence>
<evidence type="ECO:0000256" key="14">
    <source>
        <dbReference type="PIRNR" id="PIRNR006135"/>
    </source>
</evidence>
<dbReference type="EC" id="2.7.7.62" evidence="14"/>
<dbReference type="AlphaFoldDB" id="A0A6M3ZSP9"/>
<dbReference type="Proteomes" id="UP000501648">
    <property type="component" value="Chromosome"/>
</dbReference>
<keyword evidence="11 14" id="KW-0418">Kinase</keyword>
<evidence type="ECO:0000256" key="8">
    <source>
        <dbReference type="ARBA" id="ARBA00022573"/>
    </source>
</evidence>
<evidence type="ECO:0000256" key="11">
    <source>
        <dbReference type="ARBA" id="ARBA00022777"/>
    </source>
</evidence>
<evidence type="ECO:0000256" key="6">
    <source>
        <dbReference type="ARBA" id="ARBA00005159"/>
    </source>
</evidence>
<evidence type="ECO:0000256" key="3">
    <source>
        <dbReference type="ARBA" id="ARBA00001522"/>
    </source>
</evidence>
<evidence type="ECO:0000313" key="18">
    <source>
        <dbReference type="Proteomes" id="UP000501648"/>
    </source>
</evidence>
<comment type="pathway">
    <text evidence="5 14">Cofactor biosynthesis; adenosylcobalamin biosynthesis; adenosylcobalamin from cob(II)yrinate a,c-diamide: step 6/7.</text>
</comment>
<evidence type="ECO:0000256" key="15">
    <source>
        <dbReference type="PIRSR" id="PIRSR006135-1"/>
    </source>
</evidence>
<proteinExistence type="inferred from homology"/>
<dbReference type="PIRSF" id="PIRSF006135">
    <property type="entry name" value="CobU"/>
    <property type="match status" value="1"/>
</dbReference>
<evidence type="ECO:0000256" key="4">
    <source>
        <dbReference type="ARBA" id="ARBA00003889"/>
    </source>
</evidence>
<dbReference type="SUPFAM" id="SSF52540">
    <property type="entry name" value="P-loop containing nucleoside triphosphate hydrolases"/>
    <property type="match status" value="1"/>
</dbReference>
<evidence type="ECO:0000313" key="17">
    <source>
        <dbReference type="EMBL" id="QJQ01598.1"/>
    </source>
</evidence>
<comment type="similarity">
    <text evidence="7 14">Belongs to the CobU/CobP family.</text>
</comment>
<evidence type="ECO:0000256" key="10">
    <source>
        <dbReference type="ARBA" id="ARBA00022741"/>
    </source>
</evidence>
<dbReference type="NCBIfam" id="NF004469">
    <property type="entry name" value="PRK05800.1"/>
    <property type="match status" value="1"/>
</dbReference>
<evidence type="ECO:0000256" key="16">
    <source>
        <dbReference type="PIRSR" id="PIRSR006135-2"/>
    </source>
</evidence>
<dbReference type="GO" id="GO:0005525">
    <property type="term" value="F:GTP binding"/>
    <property type="evidence" value="ECO:0007669"/>
    <property type="project" value="UniProtKB-UniRule"/>
</dbReference>
<feature type="binding site" evidence="16">
    <location>
        <position position="101"/>
    </location>
    <ligand>
        <name>GTP</name>
        <dbReference type="ChEBI" id="CHEBI:37565"/>
    </ligand>
</feature>
<reference evidence="17 18" key="1">
    <citation type="journal article" date="2012" name="J. Bacteriol.">
        <title>Genome sequence of the pathogenic Herbaspirillum seropedicae strain Os34, isolated from rice roots.</title>
        <authorList>
            <person name="Ye W."/>
            <person name="Ye S."/>
            <person name="Liu J."/>
            <person name="Chang S."/>
            <person name="Chen M."/>
            <person name="Zhu B."/>
            <person name="Guo L."/>
            <person name="An Q."/>
        </authorList>
    </citation>
    <scope>NUCLEOTIDE SEQUENCE [LARGE SCALE GENOMIC DNA]</scope>
    <source>
        <strain evidence="17 18">Os34</strain>
    </source>
</reference>
<dbReference type="Gene3D" id="3.40.50.300">
    <property type="entry name" value="P-loop containing nucleotide triphosphate hydrolases"/>
    <property type="match status" value="1"/>
</dbReference>
<dbReference type="UniPathway" id="UPA00148">
    <property type="reaction ID" value="UER00236"/>
</dbReference>
<evidence type="ECO:0000256" key="5">
    <source>
        <dbReference type="ARBA" id="ARBA00004692"/>
    </source>
</evidence>
<feature type="binding site" evidence="16">
    <location>
        <position position="79"/>
    </location>
    <ligand>
        <name>GTP</name>
        <dbReference type="ChEBI" id="CHEBI:37565"/>
    </ligand>
</feature>
<dbReference type="GO" id="GO:0005524">
    <property type="term" value="F:ATP binding"/>
    <property type="evidence" value="ECO:0007669"/>
    <property type="project" value="UniProtKB-UniRule"/>
</dbReference>
<comment type="function">
    <text evidence="4 14">Catalyzes ATP-dependent phosphorylation of adenosylcobinamide and addition of GMP to adenosylcobinamide phosphate.</text>
</comment>
<keyword evidence="8 14" id="KW-0169">Cobalamin biosynthesis</keyword>
<dbReference type="Pfam" id="PF02283">
    <property type="entry name" value="CobU"/>
    <property type="match status" value="1"/>
</dbReference>
<evidence type="ECO:0000256" key="1">
    <source>
        <dbReference type="ARBA" id="ARBA00000312"/>
    </source>
</evidence>
<dbReference type="EMBL" id="CP008956">
    <property type="protein sequence ID" value="QJQ01598.1"/>
    <property type="molecule type" value="Genomic_DNA"/>
</dbReference>
<comment type="catalytic activity">
    <reaction evidence="2 14">
        <text>adenosylcob(III)inamide phosphate + GTP + H(+) = adenosylcob(III)inamide-GDP + diphosphate</text>
        <dbReference type="Rhea" id="RHEA:22712"/>
        <dbReference type="ChEBI" id="CHEBI:15378"/>
        <dbReference type="ChEBI" id="CHEBI:33019"/>
        <dbReference type="ChEBI" id="CHEBI:37565"/>
        <dbReference type="ChEBI" id="CHEBI:58502"/>
        <dbReference type="ChEBI" id="CHEBI:60487"/>
        <dbReference type="EC" id="2.7.7.62"/>
    </reaction>
</comment>
<keyword evidence="9 14" id="KW-0808">Transferase</keyword>
<comment type="catalytic activity">
    <reaction evidence="1 14">
        <text>adenosylcob(III)inamide + ATP = adenosylcob(III)inamide phosphate + ADP + H(+)</text>
        <dbReference type="Rhea" id="RHEA:15769"/>
        <dbReference type="ChEBI" id="CHEBI:2480"/>
        <dbReference type="ChEBI" id="CHEBI:15378"/>
        <dbReference type="ChEBI" id="CHEBI:30616"/>
        <dbReference type="ChEBI" id="CHEBI:58502"/>
        <dbReference type="ChEBI" id="CHEBI:456216"/>
        <dbReference type="EC" id="2.7.1.156"/>
    </reaction>
</comment>
<dbReference type="PANTHER" id="PTHR34848">
    <property type="match status" value="1"/>
</dbReference>
<keyword evidence="12 14" id="KW-0067">ATP-binding</keyword>
<evidence type="ECO:0000256" key="9">
    <source>
        <dbReference type="ARBA" id="ARBA00022679"/>
    </source>
</evidence>
<dbReference type="GO" id="GO:0009236">
    <property type="term" value="P:cobalamin biosynthetic process"/>
    <property type="evidence" value="ECO:0007669"/>
    <property type="project" value="UniProtKB-UniRule"/>
</dbReference>
<comment type="catalytic activity">
    <reaction evidence="3">
        <text>adenosylcob(III)inamide + GTP = adenosylcob(III)inamide phosphate + GDP + H(+)</text>
        <dbReference type="Rhea" id="RHEA:15765"/>
        <dbReference type="ChEBI" id="CHEBI:2480"/>
        <dbReference type="ChEBI" id="CHEBI:15378"/>
        <dbReference type="ChEBI" id="CHEBI:37565"/>
        <dbReference type="ChEBI" id="CHEBI:58189"/>
        <dbReference type="ChEBI" id="CHEBI:58502"/>
        <dbReference type="EC" id="2.7.1.156"/>
    </reaction>
</comment>
<feature type="active site" description="GMP-histidine intermediate" evidence="15">
    <location>
        <position position="64"/>
    </location>
</feature>
<comment type="pathway">
    <text evidence="6 14">Cofactor biosynthesis; adenosylcobalamin biosynthesis; adenosylcobalamin from cob(II)yrinate a,c-diamide: step 5/7.</text>
</comment>
<dbReference type="EC" id="2.7.1.156" evidence="14"/>
<evidence type="ECO:0000256" key="7">
    <source>
        <dbReference type="ARBA" id="ARBA00007490"/>
    </source>
</evidence>
<dbReference type="GO" id="GO:0043752">
    <property type="term" value="F:adenosylcobinamide kinase activity"/>
    <property type="evidence" value="ECO:0007669"/>
    <property type="project" value="UniProtKB-EC"/>
</dbReference>
<feature type="binding site" evidence="16">
    <location>
        <begin position="44"/>
        <end position="46"/>
    </location>
    <ligand>
        <name>GTP</name>
        <dbReference type="ChEBI" id="CHEBI:37565"/>
    </ligand>
</feature>
<dbReference type="RefSeq" id="WP_017450333.1">
    <property type="nucleotide sequence ID" value="NZ_CP008956.1"/>
</dbReference>
<dbReference type="GO" id="GO:0008820">
    <property type="term" value="F:cobinamide phosphate guanylyltransferase activity"/>
    <property type="evidence" value="ECO:0007669"/>
    <property type="project" value="UniProtKB-UniRule"/>
</dbReference>
<keyword evidence="17" id="KW-0548">Nucleotidyltransferase</keyword>
<keyword evidence="13 14" id="KW-0342">GTP-binding</keyword>
<name>A0A6M3ZSP9_9BURK</name>
<accession>A0A6M3ZSP9</accession>
<dbReference type="CDD" id="cd00544">
    <property type="entry name" value="CobU"/>
    <property type="match status" value="1"/>
</dbReference>
<evidence type="ECO:0000256" key="12">
    <source>
        <dbReference type="ARBA" id="ARBA00022840"/>
    </source>
</evidence>